<reference evidence="1" key="1">
    <citation type="submission" date="2024-07" db="EMBL/GenBank/DDBJ databases">
        <authorList>
            <person name="Li X.-J."/>
            <person name="Wang X."/>
        </authorList>
    </citation>
    <scope>NUCLEOTIDE SEQUENCE</scope>
    <source>
        <strain evidence="1">HSP-334</strain>
    </source>
</reference>
<organism evidence="1">
    <name type="scientific">Leptotrichia rugosa</name>
    <dbReference type="NCBI Taxonomy" id="3239302"/>
    <lineage>
        <taxon>Bacteria</taxon>
        <taxon>Fusobacteriati</taxon>
        <taxon>Fusobacteriota</taxon>
        <taxon>Fusobacteriia</taxon>
        <taxon>Fusobacteriales</taxon>
        <taxon>Leptotrichiaceae</taxon>
        <taxon>Leptotrichia</taxon>
    </lineage>
</organism>
<accession>A0AB39VJ91</accession>
<dbReference type="AlphaFoldDB" id="A0AB39VJ91"/>
<gene>
    <name evidence="1" type="ORF">AB8B22_02680</name>
</gene>
<evidence type="ECO:0000313" key="1">
    <source>
        <dbReference type="EMBL" id="XDU67338.1"/>
    </source>
</evidence>
<dbReference type="KEGG" id="lrug:AB8B22_02680"/>
<proteinExistence type="predicted"/>
<name>A0AB39VJ91_9FUSO</name>
<dbReference type="EMBL" id="CP165644">
    <property type="protein sequence ID" value="XDU67338.1"/>
    <property type="molecule type" value="Genomic_DNA"/>
</dbReference>
<sequence>MKNINLKYDKYWDILYILTKILEDNYLLDKTISMFEKDLKYLDIFSINMILEMIRDNKKIWKHFKKKLKEIIQNNDISKNEIISKEHNKLNGTQFLTEDEVITRYREISSKLQS</sequence>
<protein>
    <submittedName>
        <fullName evidence="1">Uncharacterized protein</fullName>
    </submittedName>
</protein>
<dbReference type="RefSeq" id="WP_369711554.1">
    <property type="nucleotide sequence ID" value="NZ_CP165644.1"/>
</dbReference>